<dbReference type="CDD" id="cd18095">
    <property type="entry name" value="SpoU-like_rRNA-MTase"/>
    <property type="match status" value="1"/>
</dbReference>
<dbReference type="RefSeq" id="WP_113227521.1">
    <property type="nucleotide sequence ID" value="NZ_QDFR01000001.1"/>
</dbReference>
<accession>A0AA92C7S0</accession>
<dbReference type="GO" id="GO:0003723">
    <property type="term" value="F:RNA binding"/>
    <property type="evidence" value="ECO:0007669"/>
    <property type="project" value="InterPro"/>
</dbReference>
<dbReference type="InterPro" id="IPR051259">
    <property type="entry name" value="rRNA_Methyltransferase"/>
</dbReference>
<protein>
    <submittedName>
        <fullName evidence="4">RNA methyltransferase</fullName>
    </submittedName>
</protein>
<dbReference type="InterPro" id="IPR001537">
    <property type="entry name" value="SpoU_MeTrfase"/>
</dbReference>
<dbReference type="InterPro" id="IPR029028">
    <property type="entry name" value="Alpha/beta_knot_MTases"/>
</dbReference>
<organism evidence="4 5">
    <name type="scientific">Rhizobium rhizogenes</name>
    <name type="common">Agrobacterium rhizogenes</name>
    <dbReference type="NCBI Taxonomy" id="359"/>
    <lineage>
        <taxon>Bacteria</taxon>
        <taxon>Pseudomonadati</taxon>
        <taxon>Pseudomonadota</taxon>
        <taxon>Alphaproteobacteria</taxon>
        <taxon>Hyphomicrobiales</taxon>
        <taxon>Rhizobiaceae</taxon>
        <taxon>Rhizobium/Agrobacterium group</taxon>
        <taxon>Rhizobium</taxon>
    </lineage>
</organism>
<dbReference type="Pfam" id="PF00588">
    <property type="entry name" value="SpoU_methylase"/>
    <property type="match status" value="1"/>
</dbReference>
<dbReference type="Gene3D" id="3.40.1280.10">
    <property type="match status" value="1"/>
</dbReference>
<evidence type="ECO:0000256" key="1">
    <source>
        <dbReference type="ARBA" id="ARBA00022603"/>
    </source>
</evidence>
<keyword evidence="2" id="KW-0808">Transferase</keyword>
<feature type="domain" description="tRNA/rRNA methyltransferase SpoU type" evidence="3">
    <location>
        <begin position="136"/>
        <end position="275"/>
    </location>
</feature>
<dbReference type="PANTHER" id="PTHR43191:SF12">
    <property type="entry name" value="RRNA METHYLASE"/>
    <property type="match status" value="1"/>
</dbReference>
<evidence type="ECO:0000313" key="5">
    <source>
        <dbReference type="Proteomes" id="UP000244335"/>
    </source>
</evidence>
<dbReference type="SUPFAM" id="SSF75217">
    <property type="entry name" value="alpha/beta knot"/>
    <property type="match status" value="1"/>
</dbReference>
<dbReference type="AlphaFoldDB" id="A0AA92C7S0"/>
<reference evidence="4 5" key="1">
    <citation type="submission" date="2018-04" db="EMBL/GenBank/DDBJ databases">
        <authorList>
            <person name="Hagen T."/>
        </authorList>
    </citation>
    <scope>NUCLEOTIDE SEQUENCE [LARGE SCALE GENOMIC DNA]</scope>
    <source>
        <strain evidence="4 5">TPD7009</strain>
    </source>
</reference>
<sequence>MLNDLPALPNGARPIAIERADDPRIAAFRDIKERDLTGRHGKFIVEGTVVLRMLAAAHKTGGDFRAECILILKNRLAGVLDILSEFPSDVPVYVAEAEVLDTIVGFHLHRGILALGVRVGSRDRAQTIAGIPEASLVVAGCGLSNHDNMGAMFRNAAAFMADAVFLDSTSCDPLYRKALRVSVGSVLSVPYHRGGDALSMLEALANEGFEIWSLSPAGKTEIRHIPPSPRMALVIGTEGEGLPPAVLSRFHSARIAQSPQLDSLNAGTASGLALYQMASAMGRI</sequence>
<dbReference type="GO" id="GO:0006396">
    <property type="term" value="P:RNA processing"/>
    <property type="evidence" value="ECO:0007669"/>
    <property type="project" value="InterPro"/>
</dbReference>
<dbReference type="InterPro" id="IPR029064">
    <property type="entry name" value="Ribosomal_eL30-like_sf"/>
</dbReference>
<evidence type="ECO:0000259" key="3">
    <source>
        <dbReference type="Pfam" id="PF00588"/>
    </source>
</evidence>
<dbReference type="Proteomes" id="UP000244335">
    <property type="component" value="Unassembled WGS sequence"/>
</dbReference>
<gene>
    <name evidence="4" type="ORF">DC430_04615</name>
</gene>
<dbReference type="GO" id="GO:0008173">
    <property type="term" value="F:RNA methyltransferase activity"/>
    <property type="evidence" value="ECO:0007669"/>
    <property type="project" value="InterPro"/>
</dbReference>
<dbReference type="EMBL" id="QDFR01000001">
    <property type="protein sequence ID" value="PVE57032.1"/>
    <property type="molecule type" value="Genomic_DNA"/>
</dbReference>
<comment type="caution">
    <text evidence="4">The sequence shown here is derived from an EMBL/GenBank/DDBJ whole genome shotgun (WGS) entry which is preliminary data.</text>
</comment>
<evidence type="ECO:0000313" key="4">
    <source>
        <dbReference type="EMBL" id="PVE57032.1"/>
    </source>
</evidence>
<dbReference type="SUPFAM" id="SSF55315">
    <property type="entry name" value="L30e-like"/>
    <property type="match status" value="1"/>
</dbReference>
<keyword evidence="1 4" id="KW-0489">Methyltransferase</keyword>
<dbReference type="GO" id="GO:0032259">
    <property type="term" value="P:methylation"/>
    <property type="evidence" value="ECO:0007669"/>
    <property type="project" value="UniProtKB-KW"/>
</dbReference>
<dbReference type="PANTHER" id="PTHR43191">
    <property type="entry name" value="RRNA METHYLTRANSFERASE 3"/>
    <property type="match status" value="1"/>
</dbReference>
<name>A0AA92C7S0_RHIRH</name>
<proteinExistence type="predicted"/>
<dbReference type="InterPro" id="IPR029026">
    <property type="entry name" value="tRNA_m1G_MTases_N"/>
</dbReference>
<evidence type="ECO:0000256" key="2">
    <source>
        <dbReference type="ARBA" id="ARBA00022679"/>
    </source>
</evidence>